<dbReference type="EMBL" id="VDEP01000510">
    <property type="protein sequence ID" value="KAA1065401.1"/>
    <property type="molecule type" value="Genomic_DNA"/>
</dbReference>
<organism evidence="2 3">
    <name type="scientific">Puccinia graminis f. sp. tritici</name>
    <dbReference type="NCBI Taxonomy" id="56615"/>
    <lineage>
        <taxon>Eukaryota</taxon>
        <taxon>Fungi</taxon>
        <taxon>Dikarya</taxon>
        <taxon>Basidiomycota</taxon>
        <taxon>Pucciniomycotina</taxon>
        <taxon>Pucciniomycetes</taxon>
        <taxon>Pucciniales</taxon>
        <taxon>Pucciniaceae</taxon>
        <taxon>Puccinia</taxon>
    </lineage>
</organism>
<feature type="region of interest" description="Disordered" evidence="1">
    <location>
        <begin position="230"/>
        <end position="258"/>
    </location>
</feature>
<feature type="compositionally biased region" description="Basic residues" evidence="1">
    <location>
        <begin position="366"/>
        <end position="375"/>
    </location>
</feature>
<feature type="compositionally biased region" description="Polar residues" evidence="1">
    <location>
        <begin position="56"/>
        <end position="73"/>
    </location>
</feature>
<gene>
    <name evidence="2" type="ORF">PGTUg99_015968</name>
</gene>
<comment type="caution">
    <text evidence="2">The sequence shown here is derived from an EMBL/GenBank/DDBJ whole genome shotgun (WGS) entry which is preliminary data.</text>
</comment>
<protein>
    <submittedName>
        <fullName evidence="2">Uncharacterized protein</fullName>
    </submittedName>
</protein>
<name>A0A5B0LM01_PUCGR</name>
<dbReference type="AlphaFoldDB" id="A0A5B0LM01"/>
<feature type="region of interest" description="Disordered" evidence="1">
    <location>
        <begin position="126"/>
        <end position="169"/>
    </location>
</feature>
<dbReference type="Proteomes" id="UP000325313">
    <property type="component" value="Unassembled WGS sequence"/>
</dbReference>
<accession>A0A5B0LM01</accession>
<feature type="compositionally biased region" description="Gly residues" evidence="1">
    <location>
        <begin position="317"/>
        <end position="353"/>
    </location>
</feature>
<sequence length="375" mass="36509">MNKTSDASLQLLQKILNHTLSTLPGLENLSDQVERMMAGELEDAVEKTQDAPDSPGSRTDVQQGIQGSANATANKTVSITAPVEMNGTDSQGRACETYGYITLSATTLTTLSTLFQSLVKLEKTVSKDGNGTMYPPGNLTRLGAGNLGGSPPNFDSSSSGGGDDVSSSSQVDEFAEVKASFAAAVAVQVTTGLVTSKPSEGKQGMGILQDIGGSVFGNILSSISGSFGGESSVDSSIGADSGVSGDNDSSGTGCSKSGGMSGLGFVTGGGKMSNRLASGNNGTQVGADGSGSGGPGMGGRGSGSGASGSLGDAGANGLSGSGGSTGDGSSGHAGDAGLGSGSSGAMSGAGSGDDGCACQSDSRPPTHLRIRSLEQ</sequence>
<evidence type="ECO:0000313" key="3">
    <source>
        <dbReference type="Proteomes" id="UP000325313"/>
    </source>
</evidence>
<feature type="compositionally biased region" description="Low complexity" evidence="1">
    <location>
        <begin position="230"/>
        <end position="253"/>
    </location>
</feature>
<feature type="compositionally biased region" description="Gly residues" evidence="1">
    <location>
        <begin position="288"/>
        <end position="308"/>
    </location>
</feature>
<evidence type="ECO:0000256" key="1">
    <source>
        <dbReference type="SAM" id="MobiDB-lite"/>
    </source>
</evidence>
<feature type="region of interest" description="Disordered" evidence="1">
    <location>
        <begin position="42"/>
        <end position="73"/>
    </location>
</feature>
<feature type="compositionally biased region" description="Polar residues" evidence="1">
    <location>
        <begin position="275"/>
        <end position="284"/>
    </location>
</feature>
<evidence type="ECO:0000313" key="2">
    <source>
        <dbReference type="EMBL" id="KAA1065401.1"/>
    </source>
</evidence>
<proteinExistence type="predicted"/>
<reference evidence="2 3" key="1">
    <citation type="submission" date="2019-05" db="EMBL/GenBank/DDBJ databases">
        <title>Emergence of the Ug99 lineage of the wheat stem rust pathogen through somatic hybridization.</title>
        <authorList>
            <person name="Li F."/>
            <person name="Upadhyaya N.M."/>
            <person name="Sperschneider J."/>
            <person name="Matny O."/>
            <person name="Nguyen-Phuc H."/>
            <person name="Mago R."/>
            <person name="Raley C."/>
            <person name="Miller M.E."/>
            <person name="Silverstein K.A.T."/>
            <person name="Henningsen E."/>
            <person name="Hirsch C.D."/>
            <person name="Visser B."/>
            <person name="Pretorius Z.A."/>
            <person name="Steffenson B.J."/>
            <person name="Schwessinger B."/>
            <person name="Dodds P.N."/>
            <person name="Figueroa M."/>
        </authorList>
    </citation>
    <scope>NUCLEOTIDE SEQUENCE [LARGE SCALE GENOMIC DNA]</scope>
    <source>
        <strain evidence="2 3">Ug99</strain>
    </source>
</reference>
<feature type="region of interest" description="Disordered" evidence="1">
    <location>
        <begin position="274"/>
        <end position="375"/>
    </location>
</feature>